<evidence type="ECO:0000313" key="2">
    <source>
        <dbReference type="Proteomes" id="UP000032304"/>
    </source>
</evidence>
<dbReference type="OMA" id="GTECCAL"/>
<reference evidence="1 2" key="1">
    <citation type="journal article" date="2012" name="Nature">
        <title>Repeated polyploidization of Gossypium genomes and the evolution of spinnable cotton fibres.</title>
        <authorList>
            <person name="Paterson A.H."/>
            <person name="Wendel J.F."/>
            <person name="Gundlach H."/>
            <person name="Guo H."/>
            <person name="Jenkins J."/>
            <person name="Jin D."/>
            <person name="Llewellyn D."/>
            <person name="Showmaker K.C."/>
            <person name="Shu S."/>
            <person name="Udall J."/>
            <person name="Yoo M.J."/>
            <person name="Byers R."/>
            <person name="Chen W."/>
            <person name="Doron-Faigenboim A."/>
            <person name="Duke M.V."/>
            <person name="Gong L."/>
            <person name="Grimwood J."/>
            <person name="Grover C."/>
            <person name="Grupp K."/>
            <person name="Hu G."/>
            <person name="Lee T.H."/>
            <person name="Li J."/>
            <person name="Lin L."/>
            <person name="Liu T."/>
            <person name="Marler B.S."/>
            <person name="Page J.T."/>
            <person name="Roberts A.W."/>
            <person name="Romanel E."/>
            <person name="Sanders W.S."/>
            <person name="Szadkowski E."/>
            <person name="Tan X."/>
            <person name="Tang H."/>
            <person name="Xu C."/>
            <person name="Wang J."/>
            <person name="Wang Z."/>
            <person name="Zhang D."/>
            <person name="Zhang L."/>
            <person name="Ashrafi H."/>
            <person name="Bedon F."/>
            <person name="Bowers J.E."/>
            <person name="Brubaker C.L."/>
            <person name="Chee P.W."/>
            <person name="Das S."/>
            <person name="Gingle A.R."/>
            <person name="Haigler C.H."/>
            <person name="Harker D."/>
            <person name="Hoffmann L.V."/>
            <person name="Hovav R."/>
            <person name="Jones D.C."/>
            <person name="Lemke C."/>
            <person name="Mansoor S."/>
            <person name="ur Rahman M."/>
            <person name="Rainville L.N."/>
            <person name="Rambani A."/>
            <person name="Reddy U.K."/>
            <person name="Rong J.K."/>
            <person name="Saranga Y."/>
            <person name="Scheffler B.E."/>
            <person name="Scheffler J.A."/>
            <person name="Stelly D.M."/>
            <person name="Triplett B.A."/>
            <person name="Van Deynze A."/>
            <person name="Vaslin M.F."/>
            <person name="Waghmare V.N."/>
            <person name="Walford S.A."/>
            <person name="Wright R.J."/>
            <person name="Zaki E.A."/>
            <person name="Zhang T."/>
            <person name="Dennis E.S."/>
            <person name="Mayer K.F."/>
            <person name="Peterson D.G."/>
            <person name="Rokhsar D.S."/>
            <person name="Wang X."/>
            <person name="Schmutz J."/>
        </authorList>
    </citation>
    <scope>NUCLEOTIDE SEQUENCE [LARGE SCALE GENOMIC DNA]</scope>
</reference>
<proteinExistence type="predicted"/>
<gene>
    <name evidence="1" type="ORF">B456_008G006800</name>
</gene>
<sequence>MLKFQSYLHGCRTSCTFISTTNTSSNKHLTKSTFTKLSFYPVHRRSPNLDPLRKRCSISQRGTECCALLVHELPCIQTPRST</sequence>
<dbReference type="EMBL" id="CM001747">
    <property type="protein sequence ID" value="KJB47025.1"/>
    <property type="molecule type" value="Genomic_DNA"/>
</dbReference>
<dbReference type="Proteomes" id="UP000032304">
    <property type="component" value="Chromosome 8"/>
</dbReference>
<evidence type="ECO:0000313" key="1">
    <source>
        <dbReference type="EMBL" id="KJB47025.1"/>
    </source>
</evidence>
<accession>A0A0D2TUS5</accession>
<dbReference type="AlphaFoldDB" id="A0A0D2TUS5"/>
<keyword evidence="2" id="KW-1185">Reference proteome</keyword>
<protein>
    <submittedName>
        <fullName evidence="1">Uncharacterized protein</fullName>
    </submittedName>
</protein>
<organism evidence="1 2">
    <name type="scientific">Gossypium raimondii</name>
    <name type="common">Peruvian cotton</name>
    <name type="synonym">Gossypium klotzschianum subsp. raimondii</name>
    <dbReference type="NCBI Taxonomy" id="29730"/>
    <lineage>
        <taxon>Eukaryota</taxon>
        <taxon>Viridiplantae</taxon>
        <taxon>Streptophyta</taxon>
        <taxon>Embryophyta</taxon>
        <taxon>Tracheophyta</taxon>
        <taxon>Spermatophyta</taxon>
        <taxon>Magnoliopsida</taxon>
        <taxon>eudicotyledons</taxon>
        <taxon>Gunneridae</taxon>
        <taxon>Pentapetalae</taxon>
        <taxon>rosids</taxon>
        <taxon>malvids</taxon>
        <taxon>Malvales</taxon>
        <taxon>Malvaceae</taxon>
        <taxon>Malvoideae</taxon>
        <taxon>Gossypium</taxon>
    </lineage>
</organism>
<dbReference type="Gramene" id="KJB47025">
    <property type="protein sequence ID" value="KJB47025"/>
    <property type="gene ID" value="B456_008G006800"/>
</dbReference>
<name>A0A0D2TUS5_GOSRA</name>